<dbReference type="InterPro" id="IPR011009">
    <property type="entry name" value="Kinase-like_dom_sf"/>
</dbReference>
<reference evidence="3" key="2">
    <citation type="submission" date="2013-12" db="EMBL/GenBank/DDBJ databases">
        <authorList>
            <person name="Yu Y."/>
            <person name="Lee S."/>
            <person name="de Baynast K."/>
            <person name="Wissotski M."/>
            <person name="Liu L."/>
            <person name="Talag J."/>
            <person name="Goicoechea J."/>
            <person name="Angelova A."/>
            <person name="Jetty R."/>
            <person name="Kudrna D."/>
            <person name="Golser W."/>
            <person name="Rivera L."/>
            <person name="Zhang J."/>
            <person name="Wing R."/>
        </authorList>
    </citation>
    <scope>NUCLEOTIDE SEQUENCE</scope>
</reference>
<evidence type="ECO:0000313" key="2">
    <source>
        <dbReference type="EnsemblPlants" id="LPERR09G15420.1"/>
    </source>
</evidence>
<dbReference type="InterPro" id="IPR051824">
    <property type="entry name" value="LRR_Rcpt-Like_S/T_Kinase"/>
</dbReference>
<dbReference type="EnsemblPlants" id="LPERR09G15420.1">
    <property type="protein sequence ID" value="LPERR09G15420.1"/>
    <property type="gene ID" value="LPERR09G15420"/>
</dbReference>
<dbReference type="Pfam" id="PF07714">
    <property type="entry name" value="PK_Tyr_Ser-Thr"/>
    <property type="match status" value="1"/>
</dbReference>
<dbReference type="GO" id="GO:0005524">
    <property type="term" value="F:ATP binding"/>
    <property type="evidence" value="ECO:0007669"/>
    <property type="project" value="InterPro"/>
</dbReference>
<dbReference type="STRING" id="77586.A0A0D9XGQ8"/>
<dbReference type="HOGENOM" id="CLU_000288_131_1_1"/>
<reference evidence="2 3" key="1">
    <citation type="submission" date="2012-08" db="EMBL/GenBank/DDBJ databases">
        <title>Oryza genome evolution.</title>
        <authorList>
            <person name="Wing R.A."/>
        </authorList>
    </citation>
    <scope>NUCLEOTIDE SEQUENCE</scope>
</reference>
<dbReference type="Gene3D" id="1.10.510.10">
    <property type="entry name" value="Transferase(Phosphotransferase) domain 1"/>
    <property type="match status" value="1"/>
</dbReference>
<keyword evidence="3" id="KW-1185">Reference proteome</keyword>
<dbReference type="PANTHER" id="PTHR48006:SF91">
    <property type="entry name" value="PROTEIN KINASE-LIKE"/>
    <property type="match status" value="1"/>
</dbReference>
<dbReference type="AlphaFoldDB" id="A0A0D9XGQ8"/>
<dbReference type="Proteomes" id="UP000032180">
    <property type="component" value="Chromosome 9"/>
</dbReference>
<dbReference type="InterPro" id="IPR001245">
    <property type="entry name" value="Ser-Thr/Tyr_kinase_cat_dom"/>
</dbReference>
<proteinExistence type="predicted"/>
<dbReference type="PROSITE" id="PS50011">
    <property type="entry name" value="PROTEIN_KINASE_DOM"/>
    <property type="match status" value="1"/>
</dbReference>
<organism evidence="2 3">
    <name type="scientific">Leersia perrieri</name>
    <dbReference type="NCBI Taxonomy" id="77586"/>
    <lineage>
        <taxon>Eukaryota</taxon>
        <taxon>Viridiplantae</taxon>
        <taxon>Streptophyta</taxon>
        <taxon>Embryophyta</taxon>
        <taxon>Tracheophyta</taxon>
        <taxon>Spermatophyta</taxon>
        <taxon>Magnoliopsida</taxon>
        <taxon>Liliopsida</taxon>
        <taxon>Poales</taxon>
        <taxon>Poaceae</taxon>
        <taxon>BOP clade</taxon>
        <taxon>Oryzoideae</taxon>
        <taxon>Oryzeae</taxon>
        <taxon>Oryzinae</taxon>
        <taxon>Leersia</taxon>
    </lineage>
</organism>
<dbReference type="GO" id="GO:0004672">
    <property type="term" value="F:protein kinase activity"/>
    <property type="evidence" value="ECO:0007669"/>
    <property type="project" value="InterPro"/>
</dbReference>
<evidence type="ECO:0000313" key="3">
    <source>
        <dbReference type="Proteomes" id="UP000032180"/>
    </source>
</evidence>
<dbReference type="eggNOG" id="ENOG502QSZ9">
    <property type="taxonomic scope" value="Eukaryota"/>
</dbReference>
<reference evidence="2" key="3">
    <citation type="submission" date="2015-04" db="UniProtKB">
        <authorList>
            <consortium name="EnsemblPlants"/>
        </authorList>
    </citation>
    <scope>IDENTIFICATION</scope>
</reference>
<dbReference type="Gramene" id="LPERR09G15420.1">
    <property type="protein sequence ID" value="LPERR09G15420.1"/>
    <property type="gene ID" value="LPERR09G15420"/>
</dbReference>
<feature type="domain" description="Protein kinase" evidence="1">
    <location>
        <begin position="1"/>
        <end position="72"/>
    </location>
</feature>
<dbReference type="PANTHER" id="PTHR48006">
    <property type="entry name" value="LEUCINE-RICH REPEAT-CONTAINING PROTEIN DDB_G0281931-RELATED"/>
    <property type="match status" value="1"/>
</dbReference>
<dbReference type="SUPFAM" id="SSF56112">
    <property type="entry name" value="Protein kinase-like (PK-like)"/>
    <property type="match status" value="1"/>
</dbReference>
<accession>A0A0D9XGQ8</accession>
<sequence>MLVYDYHMNGSMYEFLHMSDDYSRRTWDTRVQIAVGTACVLEYLHEVCSPSVLHKNIKSSNVLLDADPNPHL</sequence>
<protein>
    <recommendedName>
        <fullName evidence="1">Protein kinase domain-containing protein</fullName>
    </recommendedName>
</protein>
<name>A0A0D9XGQ8_9ORYZ</name>
<dbReference type="InterPro" id="IPR000719">
    <property type="entry name" value="Prot_kinase_dom"/>
</dbReference>
<evidence type="ECO:0000259" key="1">
    <source>
        <dbReference type="PROSITE" id="PS50011"/>
    </source>
</evidence>